<gene>
    <name evidence="3" type="ORF">soil367_05160</name>
</gene>
<reference evidence="3 4" key="1">
    <citation type="submission" date="2018-07" db="EMBL/GenBank/DDBJ databases">
        <title>Marsedoiliclastica nanhaica gen. nov. sp. nov., a novel marine hydrocarbonoclastic bacterium isolated from an in-situ enriched hydrocarbon-degrading consortium in deep-sea sediment.</title>
        <authorList>
            <person name="Dong C."/>
            <person name="Ma T."/>
            <person name="Liu R."/>
            <person name="Shao Z."/>
        </authorList>
    </citation>
    <scope>NUCLEOTIDE SEQUENCE [LARGE SCALE GENOMIC DNA]</scope>
    <source>
        <strain evidence="4">soil36-7</strain>
    </source>
</reference>
<dbReference type="PROSITE" id="PS00086">
    <property type="entry name" value="CYTOCHROME_P450"/>
    <property type="match status" value="1"/>
</dbReference>
<dbReference type="PRINTS" id="PR00359">
    <property type="entry name" value="BP450"/>
</dbReference>
<dbReference type="CDD" id="cd11079">
    <property type="entry name" value="Cyp_unk"/>
    <property type="match status" value="1"/>
</dbReference>
<dbReference type="GO" id="GO:0016705">
    <property type="term" value="F:oxidoreductase activity, acting on paired donors, with incorporation or reduction of molecular oxygen"/>
    <property type="evidence" value="ECO:0007669"/>
    <property type="project" value="InterPro"/>
</dbReference>
<evidence type="ECO:0000313" key="3">
    <source>
        <dbReference type="EMBL" id="QCF25368.1"/>
    </source>
</evidence>
<name>A0A4P7XEN9_9ALTE</name>
<dbReference type="OrthoDB" id="4258484at2"/>
<dbReference type="RefSeq" id="WP_136547566.1">
    <property type="nucleotide sequence ID" value="NZ_CP031093.1"/>
</dbReference>
<proteinExistence type="inferred from homology"/>
<keyword evidence="2" id="KW-0408">Iron</keyword>
<dbReference type="EMBL" id="CP031093">
    <property type="protein sequence ID" value="QCF25368.1"/>
    <property type="molecule type" value="Genomic_DNA"/>
</dbReference>
<dbReference type="GO" id="GO:0020037">
    <property type="term" value="F:heme binding"/>
    <property type="evidence" value="ECO:0007669"/>
    <property type="project" value="InterPro"/>
</dbReference>
<dbReference type="Pfam" id="PF00067">
    <property type="entry name" value="p450"/>
    <property type="match status" value="1"/>
</dbReference>
<dbReference type="GO" id="GO:0004497">
    <property type="term" value="F:monooxygenase activity"/>
    <property type="evidence" value="ECO:0007669"/>
    <property type="project" value="UniProtKB-KW"/>
</dbReference>
<keyword evidence="2" id="KW-0479">Metal-binding</keyword>
<dbReference type="InterPro" id="IPR017972">
    <property type="entry name" value="Cyt_P450_CS"/>
</dbReference>
<keyword evidence="2" id="KW-0503">Monooxygenase</keyword>
<keyword evidence="2" id="KW-0560">Oxidoreductase</keyword>
<accession>A0A4P7XEN9</accession>
<sequence length="385" mass="43268">MHDQNPTPEWDPHADTAHAEQLGVYDELRQRCPVAYSEAQQWTLFRHRDVLAVLNDHATFSNAVSSHLSVPNGMDPPEHTPYRQLIEPFFGPDAMARFEPVCRSLAKRLVEDLAKDTETELIRSLAQPYAAQVQCAFLNWPVAMHQTLNDWSTRNQAAIAARDREALARYAEEFTNLIIENVQAKREAGADPETDVTMRLATSHVNGRLLRDEEIVSILRNWTAGEVGTMAASVGILVQYLAEHTQIQQQVRDKAEKLPEAIDEILRIHGPLLSNRRVTTCPVAVAEQQLREGERLTLLWPSANRDETVFEGAGEFRWGRDPEQNLLWGAGVHVCPGAPLARMELRIIMEELLADSHELKLSTANPPVCGVYPATGFARLPVIFR</sequence>
<evidence type="ECO:0000256" key="2">
    <source>
        <dbReference type="RuleBase" id="RU000461"/>
    </source>
</evidence>
<dbReference type="AlphaFoldDB" id="A0A4P7XEN9"/>
<dbReference type="KEGG" id="hmi:soil367_05160"/>
<dbReference type="PANTHER" id="PTHR46696">
    <property type="entry name" value="P450, PUTATIVE (EUROFUNG)-RELATED"/>
    <property type="match status" value="1"/>
</dbReference>
<protein>
    <submittedName>
        <fullName evidence="3">Cytochrome P450</fullName>
    </submittedName>
</protein>
<comment type="similarity">
    <text evidence="1 2">Belongs to the cytochrome P450 family.</text>
</comment>
<evidence type="ECO:0000313" key="4">
    <source>
        <dbReference type="Proteomes" id="UP000298049"/>
    </source>
</evidence>
<dbReference type="Gene3D" id="1.10.630.10">
    <property type="entry name" value="Cytochrome P450"/>
    <property type="match status" value="1"/>
</dbReference>
<dbReference type="InterPro" id="IPR036396">
    <property type="entry name" value="Cyt_P450_sf"/>
</dbReference>
<dbReference type="InterPro" id="IPR002397">
    <property type="entry name" value="Cyt_P450_B"/>
</dbReference>
<dbReference type="GO" id="GO:0005506">
    <property type="term" value="F:iron ion binding"/>
    <property type="evidence" value="ECO:0007669"/>
    <property type="project" value="InterPro"/>
</dbReference>
<dbReference type="PANTHER" id="PTHR46696:SF6">
    <property type="entry name" value="P450, PUTATIVE (EUROFUNG)-RELATED"/>
    <property type="match status" value="1"/>
</dbReference>
<keyword evidence="2" id="KW-0349">Heme</keyword>
<keyword evidence="4" id="KW-1185">Reference proteome</keyword>
<dbReference type="SUPFAM" id="SSF48264">
    <property type="entry name" value="Cytochrome P450"/>
    <property type="match status" value="1"/>
</dbReference>
<dbReference type="InterPro" id="IPR001128">
    <property type="entry name" value="Cyt_P450"/>
</dbReference>
<evidence type="ECO:0000256" key="1">
    <source>
        <dbReference type="ARBA" id="ARBA00010617"/>
    </source>
</evidence>
<organism evidence="3 4">
    <name type="scientific">Hydrocarboniclastica marina</name>
    <dbReference type="NCBI Taxonomy" id="2259620"/>
    <lineage>
        <taxon>Bacteria</taxon>
        <taxon>Pseudomonadati</taxon>
        <taxon>Pseudomonadota</taxon>
        <taxon>Gammaproteobacteria</taxon>
        <taxon>Alteromonadales</taxon>
        <taxon>Alteromonadaceae</taxon>
        <taxon>Hydrocarboniclastica</taxon>
    </lineage>
</organism>
<dbReference type="Proteomes" id="UP000298049">
    <property type="component" value="Chromosome"/>
</dbReference>